<name>A0A0B7IJ47_9FLAO</name>
<evidence type="ECO:0000256" key="2">
    <source>
        <dbReference type="SAM" id="Phobius"/>
    </source>
</evidence>
<feature type="compositionally biased region" description="Polar residues" evidence="1">
    <location>
        <begin position="45"/>
        <end position="54"/>
    </location>
</feature>
<keyword evidence="2" id="KW-1133">Transmembrane helix</keyword>
<proteinExistence type="predicted"/>
<reference evidence="3 4" key="1">
    <citation type="submission" date="2015-01" db="EMBL/GenBank/DDBJ databases">
        <authorList>
            <person name="Xiang T."/>
            <person name="Song Y."/>
            <person name="Huang L."/>
            <person name="Wang B."/>
            <person name="Wu P."/>
        </authorList>
    </citation>
    <scope>NUCLEOTIDE SEQUENCE [LARGE SCALE GENOMIC DNA]</scope>
    <source>
        <strain evidence="3 4">CcD93</strain>
    </source>
</reference>
<evidence type="ECO:0000256" key="1">
    <source>
        <dbReference type="SAM" id="MobiDB-lite"/>
    </source>
</evidence>
<gene>
    <name evidence="3" type="ORF">CCAND93_20040</name>
</gene>
<evidence type="ECO:0000313" key="3">
    <source>
        <dbReference type="EMBL" id="CEN51920.1"/>
    </source>
</evidence>
<dbReference type="EMBL" id="CDOL01000112">
    <property type="protein sequence ID" value="CEN51920.1"/>
    <property type="molecule type" value="Genomic_DNA"/>
</dbReference>
<dbReference type="RefSeq" id="WP_042006552.1">
    <property type="nucleotide sequence ID" value="NZ_CDOL01000112.1"/>
</dbReference>
<feature type="transmembrane region" description="Helical" evidence="2">
    <location>
        <begin position="6"/>
        <end position="22"/>
    </location>
</feature>
<dbReference type="Proteomes" id="UP000038200">
    <property type="component" value="Unassembled WGS sequence"/>
</dbReference>
<organism evidence="3 4">
    <name type="scientific">Capnocytophaga canis</name>
    <dbReference type="NCBI Taxonomy" id="1848903"/>
    <lineage>
        <taxon>Bacteria</taxon>
        <taxon>Pseudomonadati</taxon>
        <taxon>Bacteroidota</taxon>
        <taxon>Flavobacteriia</taxon>
        <taxon>Flavobacteriales</taxon>
        <taxon>Flavobacteriaceae</taxon>
        <taxon>Capnocytophaga</taxon>
    </lineage>
</organism>
<accession>A0A0B7IJ47</accession>
<keyword evidence="2" id="KW-0472">Membrane</keyword>
<protein>
    <submittedName>
        <fullName evidence="3">Uncharacterized protein</fullName>
    </submittedName>
</protein>
<feature type="region of interest" description="Disordered" evidence="1">
    <location>
        <begin position="39"/>
        <end position="72"/>
    </location>
</feature>
<dbReference type="AlphaFoldDB" id="A0A0B7IJ47"/>
<keyword evidence="2" id="KW-0812">Transmembrane</keyword>
<evidence type="ECO:0000313" key="4">
    <source>
        <dbReference type="Proteomes" id="UP000038200"/>
    </source>
</evidence>
<sequence length="72" mass="8431">MKWLKIVIFSLCALIFFVWFRINKTQKEAPKGIADTMRGILPGTTRRSYSSEEQYMNGDYSDSRGYVSSKRR</sequence>